<evidence type="ECO:0000256" key="1">
    <source>
        <dbReference type="SAM" id="MobiDB-lite"/>
    </source>
</evidence>
<accession>A0AAE0XT11</accession>
<dbReference type="GO" id="GO:0010506">
    <property type="term" value="P:regulation of autophagy"/>
    <property type="evidence" value="ECO:0007669"/>
    <property type="project" value="InterPro"/>
</dbReference>
<dbReference type="PANTHER" id="PTHR24348:SF68">
    <property type="entry name" value="SERINE_THREONINE-PROTEIN KINASE ATG1C"/>
    <property type="match status" value="1"/>
</dbReference>
<evidence type="ECO:0000259" key="2">
    <source>
        <dbReference type="PROSITE" id="PS50011"/>
    </source>
</evidence>
<evidence type="ECO:0000313" key="3">
    <source>
        <dbReference type="EMBL" id="KAK3709175.1"/>
    </source>
</evidence>
<dbReference type="InterPro" id="IPR008271">
    <property type="entry name" value="Ser/Thr_kinase_AS"/>
</dbReference>
<protein>
    <recommendedName>
        <fullName evidence="2">Protein kinase domain-containing protein</fullName>
    </recommendedName>
</protein>
<dbReference type="Gene3D" id="1.10.510.10">
    <property type="entry name" value="Transferase(Phosphotransferase) domain 1"/>
    <property type="match status" value="1"/>
</dbReference>
<feature type="domain" description="Protein kinase" evidence="2">
    <location>
        <begin position="58"/>
        <end position="326"/>
    </location>
</feature>
<dbReference type="InterPro" id="IPR045269">
    <property type="entry name" value="Atg1-like"/>
</dbReference>
<dbReference type="Proteomes" id="UP001283361">
    <property type="component" value="Unassembled WGS sequence"/>
</dbReference>
<dbReference type="InterPro" id="IPR000719">
    <property type="entry name" value="Prot_kinase_dom"/>
</dbReference>
<dbReference type="SUPFAM" id="SSF56112">
    <property type="entry name" value="Protein kinase-like (PK-like)"/>
    <property type="match status" value="1"/>
</dbReference>
<comment type="caution">
    <text evidence="3">The sequence shown here is derived from an EMBL/GenBank/DDBJ whole genome shotgun (WGS) entry which is preliminary data.</text>
</comment>
<evidence type="ECO:0000313" key="4">
    <source>
        <dbReference type="Proteomes" id="UP001283361"/>
    </source>
</evidence>
<dbReference type="PROSITE" id="PS50011">
    <property type="entry name" value="PROTEIN_KINASE_DOM"/>
    <property type="match status" value="1"/>
</dbReference>
<organism evidence="3 4">
    <name type="scientific">Elysia crispata</name>
    <name type="common">lettuce slug</name>
    <dbReference type="NCBI Taxonomy" id="231223"/>
    <lineage>
        <taxon>Eukaryota</taxon>
        <taxon>Metazoa</taxon>
        <taxon>Spiralia</taxon>
        <taxon>Lophotrochozoa</taxon>
        <taxon>Mollusca</taxon>
        <taxon>Gastropoda</taxon>
        <taxon>Heterobranchia</taxon>
        <taxon>Euthyneura</taxon>
        <taxon>Panpulmonata</taxon>
        <taxon>Sacoglossa</taxon>
        <taxon>Placobranchoidea</taxon>
        <taxon>Plakobranchidae</taxon>
        <taxon>Elysia</taxon>
    </lineage>
</organism>
<dbReference type="AlphaFoldDB" id="A0AAE0XT11"/>
<sequence>MKPEIVQCCPPTHEVNNVRKTHSKDKGDAQDTQKHKRSSLRYVNVTTDDLMNGNFNNVLVQKNIGSGYGGSVFKCVVYPDFNNRQRHPGSGNAKSRESTSVVALKVLPKDRTKSKVAVNEVELLRAASDTNVLTYLTAMETVDSYWIITEFCPQGDLHGMLRSLDERDVLTREYMRDVISGLQSLHDKFIAHADIKMKNILISDKNVAKIADFGFAKQYSSGADLECACNGTKDYWAPEMMVYAPSYSPFLADIYALGVTFAGVCERRPIKIKHDNVHLVVNRFRDHGQVELFRGLLNIHTERWSLRRAKANQWLNEFSSPLGSPA</sequence>
<keyword evidence="4" id="KW-1185">Reference proteome</keyword>
<dbReference type="GO" id="GO:0005737">
    <property type="term" value="C:cytoplasm"/>
    <property type="evidence" value="ECO:0007669"/>
    <property type="project" value="TreeGrafter"/>
</dbReference>
<gene>
    <name evidence="3" type="ORF">RRG08_030854</name>
</gene>
<dbReference type="Pfam" id="PF00069">
    <property type="entry name" value="Pkinase"/>
    <property type="match status" value="1"/>
</dbReference>
<feature type="compositionally biased region" description="Basic and acidic residues" evidence="1">
    <location>
        <begin position="24"/>
        <end position="33"/>
    </location>
</feature>
<dbReference type="GO" id="GO:0006914">
    <property type="term" value="P:autophagy"/>
    <property type="evidence" value="ECO:0007669"/>
    <property type="project" value="UniProtKB-ARBA"/>
</dbReference>
<dbReference type="CDD" id="cd00180">
    <property type="entry name" value="PKc"/>
    <property type="match status" value="1"/>
</dbReference>
<dbReference type="PANTHER" id="PTHR24348">
    <property type="entry name" value="SERINE/THREONINE-PROTEIN KINASE UNC-51-RELATED"/>
    <property type="match status" value="1"/>
</dbReference>
<dbReference type="SMART" id="SM00220">
    <property type="entry name" value="S_TKc"/>
    <property type="match status" value="1"/>
</dbReference>
<name>A0AAE0XT11_9GAST</name>
<proteinExistence type="predicted"/>
<reference evidence="3" key="1">
    <citation type="journal article" date="2023" name="G3 (Bethesda)">
        <title>A reference genome for the long-term kleptoplast-retaining sea slug Elysia crispata morphotype clarki.</title>
        <authorList>
            <person name="Eastman K.E."/>
            <person name="Pendleton A.L."/>
            <person name="Shaikh M.A."/>
            <person name="Suttiyut T."/>
            <person name="Ogas R."/>
            <person name="Tomko P."/>
            <person name="Gavelis G."/>
            <person name="Widhalm J.R."/>
            <person name="Wisecaver J.H."/>
        </authorList>
    </citation>
    <scope>NUCLEOTIDE SEQUENCE</scope>
    <source>
        <strain evidence="3">ECLA1</strain>
    </source>
</reference>
<feature type="region of interest" description="Disordered" evidence="1">
    <location>
        <begin position="1"/>
        <end position="38"/>
    </location>
</feature>
<dbReference type="GO" id="GO:0004674">
    <property type="term" value="F:protein serine/threonine kinase activity"/>
    <property type="evidence" value="ECO:0007669"/>
    <property type="project" value="InterPro"/>
</dbReference>
<dbReference type="EMBL" id="JAWDGP010007673">
    <property type="protein sequence ID" value="KAK3709175.1"/>
    <property type="molecule type" value="Genomic_DNA"/>
</dbReference>
<dbReference type="GO" id="GO:0005524">
    <property type="term" value="F:ATP binding"/>
    <property type="evidence" value="ECO:0007669"/>
    <property type="project" value="InterPro"/>
</dbReference>
<dbReference type="PROSITE" id="PS00108">
    <property type="entry name" value="PROTEIN_KINASE_ST"/>
    <property type="match status" value="1"/>
</dbReference>
<dbReference type="InterPro" id="IPR011009">
    <property type="entry name" value="Kinase-like_dom_sf"/>
</dbReference>